<protein>
    <submittedName>
        <fullName evidence="1">Uncharacterized protein</fullName>
    </submittedName>
</protein>
<reference evidence="1" key="2">
    <citation type="journal article" date="2015" name="Fish Shellfish Immunol.">
        <title>Early steps in the European eel (Anguilla anguilla)-Vibrio vulnificus interaction in the gills: Role of the RtxA13 toxin.</title>
        <authorList>
            <person name="Callol A."/>
            <person name="Pajuelo D."/>
            <person name="Ebbesson L."/>
            <person name="Teles M."/>
            <person name="MacKenzie S."/>
            <person name="Amaro C."/>
        </authorList>
    </citation>
    <scope>NUCLEOTIDE SEQUENCE</scope>
</reference>
<accession>A0A0E9WSW4</accession>
<reference evidence="1" key="1">
    <citation type="submission" date="2014-11" db="EMBL/GenBank/DDBJ databases">
        <authorList>
            <person name="Amaro Gonzalez C."/>
        </authorList>
    </citation>
    <scope>NUCLEOTIDE SEQUENCE</scope>
</reference>
<organism evidence="1">
    <name type="scientific">Anguilla anguilla</name>
    <name type="common">European freshwater eel</name>
    <name type="synonym">Muraena anguilla</name>
    <dbReference type="NCBI Taxonomy" id="7936"/>
    <lineage>
        <taxon>Eukaryota</taxon>
        <taxon>Metazoa</taxon>
        <taxon>Chordata</taxon>
        <taxon>Craniata</taxon>
        <taxon>Vertebrata</taxon>
        <taxon>Euteleostomi</taxon>
        <taxon>Actinopterygii</taxon>
        <taxon>Neopterygii</taxon>
        <taxon>Teleostei</taxon>
        <taxon>Anguilliformes</taxon>
        <taxon>Anguillidae</taxon>
        <taxon>Anguilla</taxon>
    </lineage>
</organism>
<sequence>MNNESQSSTNLNGEPFVLCAARSLVYNCIYDFSHSCSFPKKRALEIPVSISFHTFIKFHKDAIKSKCSLKAQT</sequence>
<name>A0A0E9WSW4_ANGAN</name>
<dbReference type="AlphaFoldDB" id="A0A0E9WSW4"/>
<dbReference type="EMBL" id="GBXM01015994">
    <property type="protein sequence ID" value="JAH92583.1"/>
    <property type="molecule type" value="Transcribed_RNA"/>
</dbReference>
<evidence type="ECO:0000313" key="1">
    <source>
        <dbReference type="EMBL" id="JAH92583.1"/>
    </source>
</evidence>
<proteinExistence type="predicted"/>